<evidence type="ECO:0000313" key="2">
    <source>
        <dbReference type="EMBL" id="KKU75290.1"/>
    </source>
</evidence>
<accession>A0A0G1VYX2</accession>
<keyword evidence="1" id="KW-0472">Membrane</keyword>
<proteinExistence type="predicted"/>
<evidence type="ECO:0000256" key="1">
    <source>
        <dbReference type="SAM" id="Phobius"/>
    </source>
</evidence>
<evidence type="ECO:0000313" key="3">
    <source>
        <dbReference type="Proteomes" id="UP000034879"/>
    </source>
</evidence>
<keyword evidence="1" id="KW-1133">Transmembrane helix</keyword>
<protein>
    <submittedName>
        <fullName evidence="2">Uncharacterized protein</fullName>
    </submittedName>
</protein>
<comment type="caution">
    <text evidence="2">The sequence shown here is derived from an EMBL/GenBank/DDBJ whole genome shotgun (WGS) entry which is preliminary data.</text>
</comment>
<sequence length="313" mass="34089">MITPELQSYVKGELGRGVSREAIRDSLLKNGWAAEDVEQVFTATAPSFVPPVAVAELEPGTQPMASRPDAKFHWSSKKTKILIVIVVLLFIAGGGAYAYYSGLFISSPQQLVFGSIKNVRNAKTVQYDTTVVMDWSELKDGLEGAASMFAGGLDVRELRLTAKGAYDHSDAKNFKNFLAISVAAGSMAVDAQVIIANQTLYGSLIQASGLGLFSVPESAENKWFSVPFGSEEGNTTDSTAVSWVGLDTSIMNKLTVAQKDHIYELSKNANFIKIVKKLPSETIMGDSSYHFIFDLDRAGIIAYLQSLKEYNFR</sequence>
<feature type="transmembrane region" description="Helical" evidence="1">
    <location>
        <begin position="81"/>
        <end position="100"/>
    </location>
</feature>
<name>A0A0G1VYX2_9BACT</name>
<dbReference type="EMBL" id="LCOJ01000017">
    <property type="protein sequence ID" value="KKU75290.1"/>
    <property type="molecule type" value="Genomic_DNA"/>
</dbReference>
<keyword evidence="1" id="KW-0812">Transmembrane</keyword>
<dbReference type="Proteomes" id="UP000034879">
    <property type="component" value="Unassembled WGS sequence"/>
</dbReference>
<reference evidence="2 3" key="1">
    <citation type="journal article" date="2015" name="Nature">
        <title>rRNA introns, odd ribosomes, and small enigmatic genomes across a large radiation of phyla.</title>
        <authorList>
            <person name="Brown C.T."/>
            <person name="Hug L.A."/>
            <person name="Thomas B.C."/>
            <person name="Sharon I."/>
            <person name="Castelle C.J."/>
            <person name="Singh A."/>
            <person name="Wilkins M.J."/>
            <person name="Williams K.H."/>
            <person name="Banfield J.F."/>
        </authorList>
    </citation>
    <scope>NUCLEOTIDE SEQUENCE [LARGE SCALE GENOMIC DNA]</scope>
</reference>
<gene>
    <name evidence="2" type="ORF">UY01_C0017G0006</name>
</gene>
<dbReference type="AlphaFoldDB" id="A0A0G1VYX2"/>
<organism evidence="2 3">
    <name type="scientific">Candidatus Nomurabacteria bacterium GW2011_GWB1_47_6</name>
    <dbReference type="NCBI Taxonomy" id="1618749"/>
    <lineage>
        <taxon>Bacteria</taxon>
        <taxon>Candidatus Nomuraibacteriota</taxon>
    </lineage>
</organism>